<proteinExistence type="predicted"/>
<sequence>MPRAAVEDNERMSLIDRRLGMNITIANITIANPSISRQWWPHQKRSAVILSVSGAPIAPPI</sequence>
<reference evidence="1 2" key="1">
    <citation type="submission" date="2020-05" db="EMBL/GenBank/DDBJ databases">
        <title>Genome sequences of pea root nodulating Rhizobium spp.</title>
        <authorList>
            <person name="Rahi P."/>
        </authorList>
    </citation>
    <scope>NUCLEOTIDE SEQUENCE [LARGE SCALE GENOMIC DNA]</scope>
    <source>
        <strain evidence="2">JKLM 12A2</strain>
    </source>
</reference>
<evidence type="ECO:0000313" key="2">
    <source>
        <dbReference type="Proteomes" id="UP000305673"/>
    </source>
</evidence>
<name>A0ABX6PIV2_9HYPH</name>
<evidence type="ECO:0000313" key="1">
    <source>
        <dbReference type="EMBL" id="QKK19070.1"/>
    </source>
</evidence>
<protein>
    <submittedName>
        <fullName evidence="1">Uncharacterized protein</fullName>
    </submittedName>
</protein>
<keyword evidence="2" id="KW-1185">Reference proteome</keyword>
<organism evidence="1 2">
    <name type="scientific">Rhizobium indicum</name>
    <dbReference type="NCBI Taxonomy" id="2583231"/>
    <lineage>
        <taxon>Bacteria</taxon>
        <taxon>Pseudomonadati</taxon>
        <taxon>Pseudomonadota</taxon>
        <taxon>Alphaproteobacteria</taxon>
        <taxon>Hyphomicrobiales</taxon>
        <taxon>Rhizobiaceae</taxon>
        <taxon>Rhizobium/Agrobacterium group</taxon>
        <taxon>Rhizobium</taxon>
    </lineage>
</organism>
<dbReference type="EMBL" id="CP054021">
    <property type="protein sequence ID" value="QKK19070.1"/>
    <property type="molecule type" value="Genomic_DNA"/>
</dbReference>
<gene>
    <name evidence="1" type="ORF">FFM53_022570</name>
</gene>
<accession>A0ABX6PIV2</accession>
<dbReference type="Proteomes" id="UP000305673">
    <property type="component" value="Chromosome"/>
</dbReference>
<dbReference type="RefSeq" id="WP_138334817.1">
    <property type="nucleotide sequence ID" value="NZ_CP054021.1"/>
</dbReference>